<comment type="caution">
    <text evidence="1">The sequence shown here is derived from an EMBL/GenBank/DDBJ whole genome shotgun (WGS) entry which is preliminary data.</text>
</comment>
<gene>
    <name evidence="1" type="ORF">GDO81_001689</name>
</gene>
<proteinExistence type="predicted"/>
<organism evidence="1 2">
    <name type="scientific">Engystomops pustulosus</name>
    <name type="common">Tungara frog</name>
    <name type="synonym">Physalaemus pustulosus</name>
    <dbReference type="NCBI Taxonomy" id="76066"/>
    <lineage>
        <taxon>Eukaryota</taxon>
        <taxon>Metazoa</taxon>
        <taxon>Chordata</taxon>
        <taxon>Craniata</taxon>
        <taxon>Vertebrata</taxon>
        <taxon>Euteleostomi</taxon>
        <taxon>Amphibia</taxon>
        <taxon>Batrachia</taxon>
        <taxon>Anura</taxon>
        <taxon>Neobatrachia</taxon>
        <taxon>Hyloidea</taxon>
        <taxon>Leptodactylidae</taxon>
        <taxon>Leiuperinae</taxon>
        <taxon>Engystomops</taxon>
    </lineage>
</organism>
<dbReference type="Pfam" id="PF02106">
    <property type="entry name" value="Fanconi_C"/>
    <property type="match status" value="1"/>
</dbReference>
<protein>
    <submittedName>
        <fullName evidence="1">Uncharacterized protein</fullName>
    </submittedName>
</protein>
<dbReference type="GO" id="GO:0036297">
    <property type="term" value="P:interstrand cross-link repair"/>
    <property type="evidence" value="ECO:0007669"/>
    <property type="project" value="InterPro"/>
</dbReference>
<reference evidence="1" key="1">
    <citation type="thesis" date="2020" institute="ProQuest LLC" country="789 East Eisenhower Parkway, Ann Arbor, MI, USA">
        <title>Comparative Genomics and Chromosome Evolution.</title>
        <authorList>
            <person name="Mudd A.B."/>
        </authorList>
    </citation>
    <scope>NUCLEOTIDE SEQUENCE</scope>
    <source>
        <strain evidence="1">237g6f4</strain>
        <tissue evidence="1">Blood</tissue>
    </source>
</reference>
<evidence type="ECO:0000313" key="2">
    <source>
        <dbReference type="Proteomes" id="UP000824782"/>
    </source>
</evidence>
<dbReference type="PANTHER" id="PTHR16798:SF0">
    <property type="entry name" value="FANCONI ANEMIA GROUP C PROTEIN"/>
    <property type="match status" value="1"/>
</dbReference>
<keyword evidence="2" id="KW-1185">Reference proteome</keyword>
<dbReference type="AlphaFoldDB" id="A0AAV7DER2"/>
<dbReference type="EMBL" id="WNYA01000001">
    <property type="protein sequence ID" value="KAG8595963.1"/>
    <property type="molecule type" value="Genomic_DNA"/>
</dbReference>
<dbReference type="GO" id="GO:0043240">
    <property type="term" value="C:Fanconi anaemia nuclear complex"/>
    <property type="evidence" value="ECO:0007669"/>
    <property type="project" value="InterPro"/>
</dbReference>
<dbReference type="InterPro" id="IPR000686">
    <property type="entry name" value="FANCC"/>
</dbReference>
<dbReference type="Proteomes" id="UP000824782">
    <property type="component" value="Unassembled WGS sequence"/>
</dbReference>
<name>A0AAV7DER2_ENGPU</name>
<sequence length="197" mass="21931">MLSKWEGGINLPNIRGYNLACLFRHVVDWINGTAKYSNTNLERELVAPNDVVTLLHTSFSKRPLIARQSLVRDTLVAWKEEPSTSIQKFPALGQFLGRLCWNPFVVGHEDTQKMLICCLCCLTSSEPQSAIDRKANSWVKSFSSIGIRSATTCLLDSRCGWGLKMAHSDLLCGDDLQLSRSVDSGGVECRGVRRGDR</sequence>
<dbReference type="GO" id="GO:0034599">
    <property type="term" value="P:cellular response to oxidative stress"/>
    <property type="evidence" value="ECO:0007669"/>
    <property type="project" value="TreeGrafter"/>
</dbReference>
<dbReference type="GO" id="GO:0006289">
    <property type="term" value="P:nucleotide-excision repair"/>
    <property type="evidence" value="ECO:0007669"/>
    <property type="project" value="TreeGrafter"/>
</dbReference>
<dbReference type="PANTHER" id="PTHR16798">
    <property type="entry name" value="FANCONI ANEMIA GROUP C PROTEIN FANCC"/>
    <property type="match status" value="1"/>
</dbReference>
<evidence type="ECO:0000313" key="1">
    <source>
        <dbReference type="EMBL" id="KAG8595963.1"/>
    </source>
</evidence>
<accession>A0AAV7DER2</accession>